<dbReference type="AlphaFoldDB" id="A0AAD7SD66"/>
<accession>A0AAD7SD66</accession>
<reference evidence="2" key="1">
    <citation type="journal article" date="2023" name="Science">
        <title>Genome structures resolve the early diversification of teleost fishes.</title>
        <authorList>
            <person name="Parey E."/>
            <person name="Louis A."/>
            <person name="Montfort J."/>
            <person name="Bouchez O."/>
            <person name="Roques C."/>
            <person name="Iampietro C."/>
            <person name="Lluch J."/>
            <person name="Castinel A."/>
            <person name="Donnadieu C."/>
            <person name="Desvignes T."/>
            <person name="Floi Bucao C."/>
            <person name="Jouanno E."/>
            <person name="Wen M."/>
            <person name="Mejri S."/>
            <person name="Dirks R."/>
            <person name="Jansen H."/>
            <person name="Henkel C."/>
            <person name="Chen W.J."/>
            <person name="Zahm M."/>
            <person name="Cabau C."/>
            <person name="Klopp C."/>
            <person name="Thompson A.W."/>
            <person name="Robinson-Rechavi M."/>
            <person name="Braasch I."/>
            <person name="Lecointre G."/>
            <person name="Bobe J."/>
            <person name="Postlethwait J.H."/>
            <person name="Berthelot C."/>
            <person name="Roest Crollius H."/>
            <person name="Guiguen Y."/>
        </authorList>
    </citation>
    <scope>NUCLEOTIDE SEQUENCE</scope>
    <source>
        <strain evidence="2">NC1722</strain>
    </source>
</reference>
<dbReference type="EMBL" id="JAINUG010000085">
    <property type="protein sequence ID" value="KAJ8399186.1"/>
    <property type="molecule type" value="Genomic_DNA"/>
</dbReference>
<name>A0AAD7SD66_9TELE</name>
<evidence type="ECO:0000313" key="2">
    <source>
        <dbReference type="EMBL" id="KAJ8399186.1"/>
    </source>
</evidence>
<gene>
    <name evidence="2" type="ORF">AAFF_G00415650</name>
</gene>
<organism evidence="2 3">
    <name type="scientific">Aldrovandia affinis</name>
    <dbReference type="NCBI Taxonomy" id="143900"/>
    <lineage>
        <taxon>Eukaryota</taxon>
        <taxon>Metazoa</taxon>
        <taxon>Chordata</taxon>
        <taxon>Craniata</taxon>
        <taxon>Vertebrata</taxon>
        <taxon>Euteleostomi</taxon>
        <taxon>Actinopterygii</taxon>
        <taxon>Neopterygii</taxon>
        <taxon>Teleostei</taxon>
        <taxon>Notacanthiformes</taxon>
        <taxon>Halosauridae</taxon>
        <taxon>Aldrovandia</taxon>
    </lineage>
</organism>
<sequence>MSASDEGEVCNDAVPPCGASPSMASLSPIVSSDEPWHKPRGAAAGIVASETRGLTPCGLRIHPAAGSSPPMLALLFPAGMAGLAPVSATREDRAPSSGAGS</sequence>
<proteinExistence type="predicted"/>
<comment type="caution">
    <text evidence="2">The sequence shown here is derived from an EMBL/GenBank/DDBJ whole genome shotgun (WGS) entry which is preliminary data.</text>
</comment>
<evidence type="ECO:0000256" key="1">
    <source>
        <dbReference type="SAM" id="MobiDB-lite"/>
    </source>
</evidence>
<dbReference type="Proteomes" id="UP001221898">
    <property type="component" value="Unassembled WGS sequence"/>
</dbReference>
<evidence type="ECO:0000313" key="3">
    <source>
        <dbReference type="Proteomes" id="UP001221898"/>
    </source>
</evidence>
<protein>
    <submittedName>
        <fullName evidence="2">Uncharacterized protein</fullName>
    </submittedName>
</protein>
<feature type="region of interest" description="Disordered" evidence="1">
    <location>
        <begin position="1"/>
        <end position="39"/>
    </location>
</feature>
<keyword evidence="3" id="KW-1185">Reference proteome</keyword>